<dbReference type="Proteomes" id="UP001147695">
    <property type="component" value="Unassembled WGS sequence"/>
</dbReference>
<organism evidence="4 5">
    <name type="scientific">Penicillium brevicompactum</name>
    <dbReference type="NCBI Taxonomy" id="5074"/>
    <lineage>
        <taxon>Eukaryota</taxon>
        <taxon>Fungi</taxon>
        <taxon>Dikarya</taxon>
        <taxon>Ascomycota</taxon>
        <taxon>Pezizomycotina</taxon>
        <taxon>Eurotiomycetes</taxon>
        <taxon>Eurotiomycetidae</taxon>
        <taxon>Eurotiales</taxon>
        <taxon>Aspergillaceae</taxon>
        <taxon>Penicillium</taxon>
    </lineage>
</organism>
<dbReference type="AlphaFoldDB" id="A0A9W9ULH3"/>
<dbReference type="SMART" id="SM00248">
    <property type="entry name" value="ANK"/>
    <property type="match status" value="13"/>
</dbReference>
<dbReference type="EMBL" id="JAPZBQ010000002">
    <property type="protein sequence ID" value="KAJ5346208.1"/>
    <property type="molecule type" value="Genomic_DNA"/>
</dbReference>
<keyword evidence="1" id="KW-0677">Repeat</keyword>
<comment type="caution">
    <text evidence="4">The sequence shown here is derived from an EMBL/GenBank/DDBJ whole genome shotgun (WGS) entry which is preliminary data.</text>
</comment>
<dbReference type="InterPro" id="IPR036770">
    <property type="entry name" value="Ankyrin_rpt-contain_sf"/>
</dbReference>
<evidence type="ECO:0000256" key="3">
    <source>
        <dbReference type="PROSITE-ProRule" id="PRU00023"/>
    </source>
</evidence>
<feature type="repeat" description="ANK" evidence="3">
    <location>
        <begin position="365"/>
        <end position="401"/>
    </location>
</feature>
<dbReference type="PROSITE" id="PS50088">
    <property type="entry name" value="ANK_REPEAT"/>
    <property type="match status" value="9"/>
</dbReference>
<feature type="repeat" description="ANK" evidence="3">
    <location>
        <begin position="257"/>
        <end position="295"/>
    </location>
</feature>
<evidence type="ECO:0000313" key="5">
    <source>
        <dbReference type="Proteomes" id="UP001147695"/>
    </source>
</evidence>
<feature type="repeat" description="ANK" evidence="3">
    <location>
        <begin position="435"/>
        <end position="470"/>
    </location>
</feature>
<feature type="repeat" description="ANK" evidence="3">
    <location>
        <begin position="85"/>
        <end position="117"/>
    </location>
</feature>
<protein>
    <submittedName>
        <fullName evidence="4">Uncharacterized protein</fullName>
    </submittedName>
</protein>
<dbReference type="Pfam" id="PF00023">
    <property type="entry name" value="Ank"/>
    <property type="match status" value="3"/>
</dbReference>
<dbReference type="Gene3D" id="1.25.40.20">
    <property type="entry name" value="Ankyrin repeat-containing domain"/>
    <property type="match status" value="3"/>
</dbReference>
<dbReference type="PRINTS" id="PR01415">
    <property type="entry name" value="ANKYRIN"/>
</dbReference>
<feature type="repeat" description="ANK" evidence="3">
    <location>
        <begin position="402"/>
        <end position="434"/>
    </location>
</feature>
<proteinExistence type="predicted"/>
<evidence type="ECO:0000256" key="2">
    <source>
        <dbReference type="ARBA" id="ARBA00023043"/>
    </source>
</evidence>
<reference evidence="4" key="1">
    <citation type="submission" date="2022-12" db="EMBL/GenBank/DDBJ databases">
        <authorList>
            <person name="Petersen C."/>
        </authorList>
    </citation>
    <scope>NUCLEOTIDE SEQUENCE</scope>
    <source>
        <strain evidence="4">IBT 35673</strain>
    </source>
</reference>
<feature type="repeat" description="ANK" evidence="3">
    <location>
        <begin position="152"/>
        <end position="184"/>
    </location>
</feature>
<feature type="repeat" description="ANK" evidence="3">
    <location>
        <begin position="186"/>
        <end position="219"/>
    </location>
</feature>
<keyword evidence="2 3" id="KW-0040">ANK repeat</keyword>
<dbReference type="PROSITE" id="PS50297">
    <property type="entry name" value="ANK_REP_REGION"/>
    <property type="match status" value="5"/>
</dbReference>
<dbReference type="PANTHER" id="PTHR24123">
    <property type="entry name" value="ANKYRIN REPEAT-CONTAINING"/>
    <property type="match status" value="1"/>
</dbReference>
<gene>
    <name evidence="4" type="ORF">N7452_004212</name>
</gene>
<sequence>MCLLFLPPELTLLVTSHLDSSKDFFGLLRASRKFYNLLINELYERNIRSDGGSALLWYASRGDEMGVRNMLRAGANVNLRSPDRAQSTALLQAVTTKHTRVVQILLETGALPDAADARSRRPLALATDGRSDIAITKLLLEYGAMANSVAFDKHTPLLRAVRSNQESKVTLLLNHGADPHILERRTGMNLLHIAASKNASLGTMKMLIDNGIPLDSQDSQGRTPLQVAVSFSSTRAVSLLLHLGANPNLKNEVHYWKGWTALFYAARKSKNFRVDNKTIIRTLFKHGAELDSKNHARETPLLQAVSCGAIKQAQALLECGASIMARNANGETVLHVAASSRSWCPNMVSWLVENGADVNWVGGKQGETPIFYAIRHSYSQKGIECAQTLLLLGADIHFRNMHGLTPLSLAVRTGSLDFTKVLLERGASVNSEDLHGKCPLHYAAEANFGIIPKVVALLIQNGAHVNSRDNTGHTPLHSIAAKEGAWEAVAELLKAGADRYAMSNDGKLPHDLVPDGPWAETKRLLIRFYLP</sequence>
<evidence type="ECO:0000313" key="4">
    <source>
        <dbReference type="EMBL" id="KAJ5346208.1"/>
    </source>
</evidence>
<feature type="repeat" description="ANK" evidence="3">
    <location>
        <begin position="329"/>
        <end position="363"/>
    </location>
</feature>
<dbReference type="Pfam" id="PF12796">
    <property type="entry name" value="Ank_2"/>
    <property type="match status" value="2"/>
</dbReference>
<dbReference type="InterPro" id="IPR002110">
    <property type="entry name" value="Ankyrin_rpt"/>
</dbReference>
<evidence type="ECO:0000256" key="1">
    <source>
        <dbReference type="ARBA" id="ARBA00022737"/>
    </source>
</evidence>
<reference evidence="4" key="2">
    <citation type="journal article" date="2023" name="IMA Fungus">
        <title>Comparative genomic study of the Penicillium genus elucidates a diverse pangenome and 15 lateral gene transfer events.</title>
        <authorList>
            <person name="Petersen C."/>
            <person name="Sorensen T."/>
            <person name="Nielsen M.R."/>
            <person name="Sondergaard T.E."/>
            <person name="Sorensen J.L."/>
            <person name="Fitzpatrick D.A."/>
            <person name="Frisvad J.C."/>
            <person name="Nielsen K.L."/>
        </authorList>
    </citation>
    <scope>NUCLEOTIDE SEQUENCE</scope>
    <source>
        <strain evidence="4">IBT 35673</strain>
    </source>
</reference>
<dbReference type="SUPFAM" id="SSF48403">
    <property type="entry name" value="Ankyrin repeat"/>
    <property type="match status" value="3"/>
</dbReference>
<accession>A0A9W9ULH3</accession>
<dbReference type="InterPro" id="IPR051165">
    <property type="entry name" value="Multifunctional_ANK_Repeat"/>
</dbReference>
<name>A0A9W9ULH3_PENBR</name>
<dbReference type="PANTHER" id="PTHR24123:SF33">
    <property type="entry name" value="PROTEIN HOS4"/>
    <property type="match status" value="1"/>
</dbReference>
<feature type="repeat" description="ANK" evidence="3">
    <location>
        <begin position="220"/>
        <end position="252"/>
    </location>
</feature>